<organism evidence="4 5">
    <name type="scientific">Tistrella mobilis (strain KA081020-065)</name>
    <dbReference type="NCBI Taxonomy" id="1110502"/>
    <lineage>
        <taxon>Bacteria</taxon>
        <taxon>Pseudomonadati</taxon>
        <taxon>Pseudomonadota</taxon>
        <taxon>Alphaproteobacteria</taxon>
        <taxon>Geminicoccales</taxon>
        <taxon>Geminicoccaceae</taxon>
        <taxon>Tistrella</taxon>
    </lineage>
</organism>
<evidence type="ECO:0000259" key="3">
    <source>
        <dbReference type="Pfam" id="PF01370"/>
    </source>
</evidence>
<dbReference type="Gene3D" id="3.90.25.10">
    <property type="entry name" value="UDP-galactose 4-epimerase, domain 1"/>
    <property type="match status" value="1"/>
</dbReference>
<dbReference type="Pfam" id="PF03702">
    <property type="entry name" value="AnmK"/>
    <property type="match status" value="1"/>
</dbReference>
<dbReference type="Gene3D" id="3.30.420.40">
    <property type="match status" value="2"/>
</dbReference>
<evidence type="ECO:0000256" key="1">
    <source>
        <dbReference type="ARBA" id="ARBA00023277"/>
    </source>
</evidence>
<dbReference type="RefSeq" id="WP_014748277.1">
    <property type="nucleotide sequence ID" value="NC_017958.1"/>
</dbReference>
<dbReference type="SUPFAM" id="SSF53067">
    <property type="entry name" value="Actin-like ATPase domain"/>
    <property type="match status" value="1"/>
</dbReference>
<comment type="pathway">
    <text evidence="2">Cell wall biogenesis; peptidoglycan recycling.</text>
</comment>
<gene>
    <name evidence="2 4" type="primary">anmK</name>
    <name evidence="4" type="ordered locus">TMO_c0678</name>
</gene>
<dbReference type="PANTHER" id="PTHR30605:SF0">
    <property type="entry name" value="ANHYDRO-N-ACETYLMURAMIC ACID KINASE"/>
    <property type="match status" value="1"/>
</dbReference>
<feature type="binding site" evidence="2">
    <location>
        <begin position="344"/>
        <end position="351"/>
    </location>
    <ligand>
        <name>ATP</name>
        <dbReference type="ChEBI" id="CHEBI:30616"/>
    </ligand>
</feature>
<dbReference type="Gene3D" id="3.40.50.720">
    <property type="entry name" value="NAD(P)-binding Rossmann-like Domain"/>
    <property type="match status" value="1"/>
</dbReference>
<dbReference type="Pfam" id="PF01370">
    <property type="entry name" value="Epimerase"/>
    <property type="match status" value="1"/>
</dbReference>
<evidence type="ECO:0000313" key="5">
    <source>
        <dbReference type="Proteomes" id="UP000005258"/>
    </source>
</evidence>
<dbReference type="UniPathway" id="UPA00343"/>
<dbReference type="PATRIC" id="fig|1110502.3.peg.5553"/>
<sequence length="714" mass="71868">MRIIVTGATGFIGRALVGQLKAAGTILIDGAARPIERLDEVARGGAPAVDLTRADAVRALIGAGADLIFHLAAGNTPSGEADPEAAAALNLDAVRHLIGAIAASGRQTRLVFASTISVHGGRTARASAGDDDAPRPATTYGATKAAAELLLADAGRRGVVDPRIARIASIIDRPAAAGGTSAVARLARVLSAAPAGEAVVLPLPAGVKLAVSDVASTVDGLIRLAGLPAAALGGDPLVALPARTIRAGDLVGAVARVAGPEAAGLITIAPEAAPTAAVTGWPAAQDWSRARALGFPAPPSLVAIAARMAGRPVPADPDPTVIAASADDGAPRRRPVWAVGLMSGTSLDGIDAALVETDGVDITGFGPTLFRPYPADLREALSRLLGGRAPLVDAARAEAALTRAQADAVTALLETVPEIAPHVRLIGFHGQTVLHLPDEGITVQLADGARLAALTGIDTVSDFRRADMARGGEGAPLVPVVHRAMMAWAGVMPPVAVLNIGGVANLTFIGADGGLLAFDCGPGGALIDDLMRRRTGQAFDQDGGTAAGGHADEAILDRLLADPFFDRSPPKSLDRDRFAAALDLVADLPLADAAATLTQFTARAVARGLSLAVAAGAEPPERVLLAGGGRHNRTLRAAIAARSNLPVAPVDEVGLDGDALEAQAFAVLAVRAADGLALSYASTTATDGAVTGGALHRAQVVGAQLARQVSGRNR</sequence>
<keyword evidence="2" id="KW-0547">Nucleotide-binding</keyword>
<dbReference type="SUPFAM" id="SSF51735">
    <property type="entry name" value="NAD(P)-binding Rossmann-fold domains"/>
    <property type="match status" value="1"/>
</dbReference>
<dbReference type="InterPro" id="IPR005338">
    <property type="entry name" value="Anhydro_N_Ac-Mur_kinase"/>
</dbReference>
<dbReference type="AlphaFoldDB" id="I3TX00"/>
<proteinExistence type="inferred from homology"/>
<dbReference type="HAMAP" id="MF_01270">
    <property type="entry name" value="AnhMurNAc_kinase"/>
    <property type="match status" value="1"/>
</dbReference>
<name>I3TX00_TISMK</name>
<dbReference type="EC" id="2.7.1.170" evidence="2"/>
<comment type="catalytic activity">
    <reaction evidence="2">
        <text>1,6-anhydro-N-acetyl-beta-muramate + ATP + H2O = N-acetyl-D-muramate 6-phosphate + ADP + H(+)</text>
        <dbReference type="Rhea" id="RHEA:24952"/>
        <dbReference type="ChEBI" id="CHEBI:15377"/>
        <dbReference type="ChEBI" id="CHEBI:15378"/>
        <dbReference type="ChEBI" id="CHEBI:30616"/>
        <dbReference type="ChEBI" id="CHEBI:58690"/>
        <dbReference type="ChEBI" id="CHEBI:58722"/>
        <dbReference type="ChEBI" id="CHEBI:456216"/>
        <dbReference type="EC" id="2.7.1.170"/>
    </reaction>
</comment>
<dbReference type="PANTHER" id="PTHR30605">
    <property type="entry name" value="ANHYDRO-N-ACETYLMURAMIC ACID KINASE"/>
    <property type="match status" value="1"/>
</dbReference>
<dbReference type="InterPro" id="IPR043129">
    <property type="entry name" value="ATPase_NBD"/>
</dbReference>
<comment type="function">
    <text evidence="2">Catalyzes the specific phosphorylation of 1,6-anhydro-N-acetylmuramic acid (anhMurNAc) with the simultaneous cleavage of the 1,6-anhydro ring, generating MurNAc-6-P. Is required for the utilization of anhMurNAc either imported from the medium or derived from its own cell wall murein, and thus plays a role in cell wall recycling.</text>
</comment>
<comment type="similarity">
    <text evidence="2">Belongs to the anhydro-N-acetylmuramic acid kinase family.</text>
</comment>
<dbReference type="GO" id="GO:0016301">
    <property type="term" value="F:kinase activity"/>
    <property type="evidence" value="ECO:0007669"/>
    <property type="project" value="UniProtKB-KW"/>
</dbReference>
<dbReference type="GO" id="GO:0006040">
    <property type="term" value="P:amino sugar metabolic process"/>
    <property type="evidence" value="ECO:0007669"/>
    <property type="project" value="InterPro"/>
</dbReference>
<keyword evidence="1 2" id="KW-0119">Carbohydrate metabolism</keyword>
<accession>I3TX00</accession>
<dbReference type="KEGG" id="tmo:TMO_c0678"/>
<dbReference type="NCBIfam" id="NF007141">
    <property type="entry name" value="PRK09585.1-5"/>
    <property type="match status" value="1"/>
</dbReference>
<dbReference type="InterPro" id="IPR036291">
    <property type="entry name" value="NAD(P)-bd_dom_sf"/>
</dbReference>
<dbReference type="EMBL" id="CP003239">
    <property type="protein sequence ID" value="AFK57288.1"/>
    <property type="molecule type" value="Genomic_DNA"/>
</dbReference>
<evidence type="ECO:0000256" key="2">
    <source>
        <dbReference type="HAMAP-Rule" id="MF_01270"/>
    </source>
</evidence>
<keyword evidence="4" id="KW-0614">Plasmid</keyword>
<protein>
    <recommendedName>
        <fullName evidence="2">Anhydro-N-acetylmuramic acid kinase</fullName>
        <ecNumber evidence="2">2.7.1.170</ecNumber>
    </recommendedName>
    <alternativeName>
        <fullName evidence="2">AnhMurNAc kinase</fullName>
    </alternativeName>
</protein>
<feature type="domain" description="NAD-dependent epimerase/dehydratase" evidence="3">
    <location>
        <begin position="3"/>
        <end position="170"/>
    </location>
</feature>
<evidence type="ECO:0000313" key="4">
    <source>
        <dbReference type="EMBL" id="AFK57288.1"/>
    </source>
</evidence>
<dbReference type="Proteomes" id="UP000005258">
    <property type="component" value="Plasmid pTM3"/>
</dbReference>
<reference evidence="4 5" key="1">
    <citation type="journal article" date="2012" name="J. Am. Chem. Soc.">
        <title>Bacterial biosynthesis and maturation of the didemnin anti-cancer agents.</title>
        <authorList>
            <person name="Xu Y."/>
            <person name="Kersten R.D."/>
            <person name="Nam S.J."/>
            <person name="Lu L."/>
            <person name="Al-Suwailem A.M."/>
            <person name="Zheng H."/>
            <person name="Fenical W."/>
            <person name="Dorrestein P.C."/>
            <person name="Moore B.S."/>
            <person name="Qian P.Y."/>
        </authorList>
    </citation>
    <scope>NUCLEOTIDE SEQUENCE [LARGE SCALE GENOMIC DNA]</scope>
    <source>
        <strain evidence="4 5">KA081020-065</strain>
    </source>
</reference>
<keyword evidence="2" id="KW-0808">Transferase</keyword>
<dbReference type="HOGENOM" id="CLU_386814_0_0_5"/>
<keyword evidence="2 4" id="KW-0418">Kinase</keyword>
<dbReference type="UniPathway" id="UPA00544"/>
<dbReference type="GO" id="GO:0009254">
    <property type="term" value="P:peptidoglycan turnover"/>
    <property type="evidence" value="ECO:0007669"/>
    <property type="project" value="UniProtKB-UniRule"/>
</dbReference>
<dbReference type="InterPro" id="IPR001509">
    <property type="entry name" value="Epimerase_deHydtase"/>
</dbReference>
<keyword evidence="5" id="KW-1185">Reference proteome</keyword>
<dbReference type="GO" id="GO:0016773">
    <property type="term" value="F:phosphotransferase activity, alcohol group as acceptor"/>
    <property type="evidence" value="ECO:0007669"/>
    <property type="project" value="UniProtKB-UniRule"/>
</dbReference>
<dbReference type="GO" id="GO:0005524">
    <property type="term" value="F:ATP binding"/>
    <property type="evidence" value="ECO:0007669"/>
    <property type="project" value="UniProtKB-UniRule"/>
</dbReference>
<dbReference type="GO" id="GO:0097175">
    <property type="term" value="P:1,6-anhydro-N-acetyl-beta-muramic acid catabolic process"/>
    <property type="evidence" value="ECO:0007669"/>
    <property type="project" value="UniProtKB-UniRule"/>
</dbReference>
<keyword evidence="2" id="KW-0067">ATP-binding</keyword>
<comment type="pathway">
    <text evidence="2">Amino-sugar metabolism; 1,6-anhydro-N-acetylmuramate degradation.</text>
</comment>
<geneLocation type="plasmid" evidence="4 5">
    <name>pTM3</name>
</geneLocation>